<dbReference type="AlphaFoldDB" id="A0A7L2HCI8"/>
<gene>
    <name evidence="14" type="primary">Rm62</name>
    <name evidence="14" type="ORF">SAGSER_R03898</name>
</gene>
<dbReference type="Gene3D" id="2.60.40.790">
    <property type="match status" value="1"/>
</dbReference>
<dbReference type="PANTHER" id="PTHR22655:SF2">
    <property type="entry name" value="ATP-DEPENDENT RNA HELICASE TDRD12-RELATED"/>
    <property type="match status" value="1"/>
</dbReference>
<dbReference type="EC" id="3.6.4.13" evidence="1"/>
<evidence type="ECO:0000256" key="11">
    <source>
        <dbReference type="ARBA" id="ARBA00023254"/>
    </source>
</evidence>
<dbReference type="InterPro" id="IPR011545">
    <property type="entry name" value="DEAD/DEAH_box_helicase_dom"/>
</dbReference>
<dbReference type="SUPFAM" id="SSF49764">
    <property type="entry name" value="HSP20-like chaperones"/>
    <property type="match status" value="1"/>
</dbReference>
<keyword evidence="11" id="KW-0469">Meiosis</keyword>
<evidence type="ECO:0000256" key="6">
    <source>
        <dbReference type="ARBA" id="ARBA00022801"/>
    </source>
</evidence>
<dbReference type="GO" id="GO:0003724">
    <property type="term" value="F:RNA helicase activity"/>
    <property type="evidence" value="ECO:0007669"/>
    <property type="project" value="UniProtKB-EC"/>
</dbReference>
<reference evidence="14 15" key="1">
    <citation type="submission" date="2019-09" db="EMBL/GenBank/DDBJ databases">
        <title>Bird 10,000 Genomes (B10K) Project - Family phase.</title>
        <authorList>
            <person name="Zhang G."/>
        </authorList>
    </citation>
    <scope>NUCLEOTIDE SEQUENCE [LARGE SCALE GENOMIC DNA]</scope>
    <source>
        <strain evidence="14">B10K-DU-011-38</strain>
        <tissue evidence="14">Muscle</tissue>
    </source>
</reference>
<dbReference type="CDD" id="cd20435">
    <property type="entry name" value="Tudor_TDRD12_rpt2"/>
    <property type="match status" value="1"/>
</dbReference>
<keyword evidence="2" id="KW-0217">Developmental protein</keyword>
<comment type="catalytic activity">
    <reaction evidence="12">
        <text>ATP + H2O = ADP + phosphate + H(+)</text>
        <dbReference type="Rhea" id="RHEA:13065"/>
        <dbReference type="ChEBI" id="CHEBI:15377"/>
        <dbReference type="ChEBI" id="CHEBI:15378"/>
        <dbReference type="ChEBI" id="CHEBI:30616"/>
        <dbReference type="ChEBI" id="CHEBI:43474"/>
        <dbReference type="ChEBI" id="CHEBI:456216"/>
        <dbReference type="EC" id="3.6.4.13"/>
    </reaction>
</comment>
<keyword evidence="8" id="KW-0067">ATP-binding</keyword>
<dbReference type="Pfam" id="PF00567">
    <property type="entry name" value="TUDOR"/>
    <property type="match status" value="1"/>
</dbReference>
<dbReference type="GO" id="GO:0051321">
    <property type="term" value="P:meiotic cell cycle"/>
    <property type="evidence" value="ECO:0007669"/>
    <property type="project" value="UniProtKB-KW"/>
</dbReference>
<feature type="non-terminal residue" evidence="14">
    <location>
        <position position="1"/>
    </location>
</feature>
<keyword evidence="7 14" id="KW-0347">Helicase</keyword>
<evidence type="ECO:0000313" key="15">
    <source>
        <dbReference type="Proteomes" id="UP000539599"/>
    </source>
</evidence>
<dbReference type="GO" id="GO:0042078">
    <property type="term" value="P:germ-line stem cell division"/>
    <property type="evidence" value="ECO:0007669"/>
    <property type="project" value="TreeGrafter"/>
</dbReference>
<feature type="non-terminal residue" evidence="14">
    <location>
        <position position="831"/>
    </location>
</feature>
<evidence type="ECO:0000256" key="2">
    <source>
        <dbReference type="ARBA" id="ARBA00022473"/>
    </source>
</evidence>
<feature type="domain" description="CS" evidence="13">
    <location>
        <begin position="692"/>
        <end position="778"/>
    </location>
</feature>
<dbReference type="GO" id="GO:0031047">
    <property type="term" value="P:regulatory ncRNA-mediated gene silencing"/>
    <property type="evidence" value="ECO:0007669"/>
    <property type="project" value="UniProtKB-KW"/>
</dbReference>
<dbReference type="Proteomes" id="UP000539599">
    <property type="component" value="Unassembled WGS sequence"/>
</dbReference>
<dbReference type="Gene3D" id="3.40.50.300">
    <property type="entry name" value="P-loop containing nucleotide triphosphate hydrolases"/>
    <property type="match status" value="1"/>
</dbReference>
<keyword evidence="4" id="KW-0547">Nucleotide-binding</keyword>
<name>A0A7L2HCI8_SAGSE</name>
<dbReference type="PANTHER" id="PTHR22655">
    <property type="entry name" value="ATP-DEPENDENT RNA HELICASE TDRD12-RELATED"/>
    <property type="match status" value="1"/>
</dbReference>
<keyword evidence="3" id="KW-0677">Repeat</keyword>
<evidence type="ECO:0000256" key="1">
    <source>
        <dbReference type="ARBA" id="ARBA00012552"/>
    </source>
</evidence>
<dbReference type="InterPro" id="IPR007052">
    <property type="entry name" value="CS_dom"/>
</dbReference>
<dbReference type="FunFam" id="2.30.30.140:FF:000087">
    <property type="entry name" value="Putative ATP-dependent RNA helicase TDRD12"/>
    <property type="match status" value="1"/>
</dbReference>
<evidence type="ECO:0000256" key="4">
    <source>
        <dbReference type="ARBA" id="ARBA00022741"/>
    </source>
</evidence>
<dbReference type="FunFam" id="3.40.50.300:FF:001517">
    <property type="entry name" value="Putative ATP-dependent RNA helicase TDRD12"/>
    <property type="match status" value="1"/>
</dbReference>
<dbReference type="EMBL" id="VWYJ01011397">
    <property type="protein sequence ID" value="NXQ97068.1"/>
    <property type="molecule type" value="Genomic_DNA"/>
</dbReference>
<dbReference type="Pfam" id="PF04969">
    <property type="entry name" value="CS"/>
    <property type="match status" value="1"/>
</dbReference>
<keyword evidence="10" id="KW-0943">RNA-mediated gene silencing</keyword>
<evidence type="ECO:0000259" key="13">
    <source>
        <dbReference type="PROSITE" id="PS51203"/>
    </source>
</evidence>
<evidence type="ECO:0000256" key="8">
    <source>
        <dbReference type="ARBA" id="ARBA00022840"/>
    </source>
</evidence>
<organism evidence="14 15">
    <name type="scientific">Sagittarius serpentarius</name>
    <name type="common">Secretary bird</name>
    <dbReference type="NCBI Taxonomy" id="56258"/>
    <lineage>
        <taxon>Eukaryota</taxon>
        <taxon>Metazoa</taxon>
        <taxon>Chordata</taxon>
        <taxon>Craniata</taxon>
        <taxon>Vertebrata</taxon>
        <taxon>Euteleostomi</taxon>
        <taxon>Archelosauria</taxon>
        <taxon>Archosauria</taxon>
        <taxon>Dinosauria</taxon>
        <taxon>Saurischia</taxon>
        <taxon>Theropoda</taxon>
        <taxon>Coelurosauria</taxon>
        <taxon>Aves</taxon>
        <taxon>Neognathae</taxon>
        <taxon>Neoaves</taxon>
        <taxon>Telluraves</taxon>
        <taxon>Accipitrimorphae</taxon>
        <taxon>Accipitriformes</taxon>
        <taxon>Sagittariidae</taxon>
        <taxon>Sagittarius</taxon>
    </lineage>
</organism>
<dbReference type="SUPFAM" id="SSF63748">
    <property type="entry name" value="Tudor/PWWP/MBT"/>
    <property type="match status" value="1"/>
</dbReference>
<dbReference type="GO" id="GO:0003676">
    <property type="term" value="F:nucleic acid binding"/>
    <property type="evidence" value="ECO:0007669"/>
    <property type="project" value="InterPro"/>
</dbReference>
<keyword evidence="5" id="KW-0221">Differentiation</keyword>
<evidence type="ECO:0000256" key="9">
    <source>
        <dbReference type="ARBA" id="ARBA00022871"/>
    </source>
</evidence>
<keyword evidence="9" id="KW-0744">Spermatogenesis</keyword>
<dbReference type="PROSITE" id="PS51203">
    <property type="entry name" value="CS"/>
    <property type="match status" value="1"/>
</dbReference>
<sequence>FQSFQSLSEERNFVFLSNKIEPSSILETAPLFDDLKKELTRKKFLGPNFTESYCWPPVARGCDVVAISYQGNDPFLYIPPVLTFLQSGSCYKALPNRNGPLALILCPGWKKAQLVFELLKTYERCSRQLHPMLIILGQNKEEARSVKIRGCEVIVTTPYSLLRLFEYHSSLFCRLCHLVLDEIEVLFSDATEQVFTILDCYKKAIITEEWEYSPHQIIAVGTRWNKHTACLIKEFMNDPYVVITAVEEASIYGNVQQVVQPCTTSERTAVLLKILDFTHHNLQKVLVFTNSVNEAEMVHKDSSVYQEYTKARSVILLTENSACHALGILQYLQHAEVEIPPELHDFTAKTLEAEEDKKFSRPLCAYLKTFGICKSRTVCPDRHQINLQVDVPPNIPDKIIQTPGCVTILPLHIVNATNYFGRIVDKQKDQYTILAEEINEYFKKPSNKISVKNVEKLAFYGLCEKALFHRVQVVDISPKEEENLFFNVKIKYIDEGRTSQVQSYQLLHLPATFQCLPPQAVEFVVCRVKPIDNEIEWNPKVTHYIHHKIKGKLHEAKIVHTLGNTAWVDPMVRVTRLSDLKVSVNEYNVRSEILSTGLGTDNPEHLTQLQKLCGHMKVLDHAKNLEPLSIKEDTAGPENVSSLQNMSIQENSTENCNSSKTTFGDHRCDGVAQTKETEDSTLHQRKWYRNSVFYPEIKWFQNEETVTLKVKITSVADFKCEFSKEKVVFSACSGDKLYLADMELHQYILAEKSTCVIKDKEAIIILTKENKGAWSKLLKNKNPHVSFDFEHWEDFEEKSPFPVGTKKLYCTAAVTEESVNSSEDSGTESDE</sequence>
<keyword evidence="15" id="KW-1185">Reference proteome</keyword>
<evidence type="ECO:0000313" key="14">
    <source>
        <dbReference type="EMBL" id="NXQ97068.1"/>
    </source>
</evidence>
<dbReference type="Gene3D" id="2.30.30.140">
    <property type="match status" value="1"/>
</dbReference>
<dbReference type="InterPro" id="IPR027417">
    <property type="entry name" value="P-loop_NTPase"/>
</dbReference>
<dbReference type="Pfam" id="PF00270">
    <property type="entry name" value="DEAD"/>
    <property type="match status" value="1"/>
</dbReference>
<dbReference type="InterPro" id="IPR008978">
    <property type="entry name" value="HSP20-like_chaperone"/>
</dbReference>
<evidence type="ECO:0000256" key="10">
    <source>
        <dbReference type="ARBA" id="ARBA00023158"/>
    </source>
</evidence>
<protein>
    <recommendedName>
        <fullName evidence="1">RNA helicase</fullName>
        <ecNumber evidence="1">3.6.4.13</ecNumber>
    </recommendedName>
</protein>
<evidence type="ECO:0000256" key="3">
    <source>
        <dbReference type="ARBA" id="ARBA00022737"/>
    </source>
</evidence>
<comment type="caution">
    <text evidence="14">The sequence shown here is derived from an EMBL/GenBank/DDBJ whole genome shotgun (WGS) entry which is preliminary data.</text>
</comment>
<keyword evidence="6" id="KW-0378">Hydrolase</keyword>
<dbReference type="GO" id="GO:0005524">
    <property type="term" value="F:ATP binding"/>
    <property type="evidence" value="ECO:0007669"/>
    <property type="project" value="UniProtKB-KW"/>
</dbReference>
<dbReference type="GO" id="GO:0016787">
    <property type="term" value="F:hydrolase activity"/>
    <property type="evidence" value="ECO:0007669"/>
    <property type="project" value="UniProtKB-KW"/>
</dbReference>
<evidence type="ECO:0000256" key="12">
    <source>
        <dbReference type="ARBA" id="ARBA00047984"/>
    </source>
</evidence>
<proteinExistence type="predicted"/>
<evidence type="ECO:0000256" key="7">
    <source>
        <dbReference type="ARBA" id="ARBA00022806"/>
    </source>
</evidence>
<dbReference type="GO" id="GO:0007283">
    <property type="term" value="P:spermatogenesis"/>
    <property type="evidence" value="ECO:0007669"/>
    <property type="project" value="UniProtKB-KW"/>
</dbReference>
<dbReference type="InterPro" id="IPR002999">
    <property type="entry name" value="Tudor"/>
</dbReference>
<evidence type="ECO:0000256" key="5">
    <source>
        <dbReference type="ARBA" id="ARBA00022782"/>
    </source>
</evidence>
<dbReference type="SUPFAM" id="SSF52540">
    <property type="entry name" value="P-loop containing nucleoside triphosphate hydrolases"/>
    <property type="match status" value="1"/>
</dbReference>
<accession>A0A7L2HCI8</accession>